<gene>
    <name evidence="2" type="ORF">CD175_02870</name>
</gene>
<feature type="transmembrane region" description="Helical" evidence="1">
    <location>
        <begin position="128"/>
        <end position="150"/>
    </location>
</feature>
<sequence>MELRLVFAAAIFLGSYLPLSIILLVQDLKVDLFSRPFCSTLWQMSSECELPFNNSGLSIGFALCCLACFLTTVFVIWCKQEPQSITIIESKQIPTDLINYVVPYIVSFMSLEYSQLTKVLGFTLFMMWIFWLSYKTGQVVLNPILIILGWKLYEIKYTYQNSPTERVDKALAKTEFKPAANATIDVEFIQEVIVKRD</sequence>
<accession>A0A2S6FSD2</accession>
<feature type="transmembrane region" description="Helical" evidence="1">
    <location>
        <begin position="97"/>
        <end position="116"/>
    </location>
</feature>
<organism evidence="2 3">
    <name type="scientific">Pseudomonas laurylsulfatiphila</name>
    <dbReference type="NCBI Taxonomy" id="2011015"/>
    <lineage>
        <taxon>Bacteria</taxon>
        <taxon>Pseudomonadati</taxon>
        <taxon>Pseudomonadota</taxon>
        <taxon>Gammaproteobacteria</taxon>
        <taxon>Pseudomonadales</taxon>
        <taxon>Pseudomonadaceae</taxon>
        <taxon>Pseudomonas</taxon>
    </lineage>
</organism>
<keyword evidence="1" id="KW-0812">Transmembrane</keyword>
<evidence type="ECO:0000256" key="1">
    <source>
        <dbReference type="SAM" id="Phobius"/>
    </source>
</evidence>
<dbReference type="RefSeq" id="WP_104447595.1">
    <property type="nucleotide sequence ID" value="NZ_NIRS01000001.1"/>
</dbReference>
<dbReference type="EMBL" id="NIRS01000001">
    <property type="protein sequence ID" value="PPK40404.1"/>
    <property type="molecule type" value="Genomic_DNA"/>
</dbReference>
<feature type="transmembrane region" description="Helical" evidence="1">
    <location>
        <begin position="5"/>
        <end position="25"/>
    </location>
</feature>
<reference evidence="3" key="1">
    <citation type="submission" date="2017-06" db="EMBL/GenBank/DDBJ databases">
        <authorList>
            <person name="Furmanczyk E.M."/>
        </authorList>
    </citation>
    <scope>NUCLEOTIDE SEQUENCE [LARGE SCALE GENOMIC DNA]</scope>
    <source>
        <strain evidence="3">AP3_16</strain>
    </source>
</reference>
<keyword evidence="1" id="KW-0472">Membrane</keyword>
<comment type="caution">
    <text evidence="2">The sequence shown here is derived from an EMBL/GenBank/DDBJ whole genome shotgun (WGS) entry which is preliminary data.</text>
</comment>
<evidence type="ECO:0000313" key="3">
    <source>
        <dbReference type="Proteomes" id="UP000238541"/>
    </source>
</evidence>
<keyword evidence="1" id="KW-1133">Transmembrane helix</keyword>
<dbReference type="Proteomes" id="UP000238541">
    <property type="component" value="Unassembled WGS sequence"/>
</dbReference>
<dbReference type="AlphaFoldDB" id="A0A2S6FSD2"/>
<proteinExistence type="predicted"/>
<evidence type="ECO:0000313" key="2">
    <source>
        <dbReference type="EMBL" id="PPK40404.1"/>
    </source>
</evidence>
<protein>
    <submittedName>
        <fullName evidence="2">Uncharacterized protein</fullName>
    </submittedName>
</protein>
<keyword evidence="3" id="KW-1185">Reference proteome</keyword>
<name>A0A2S6FSD2_9PSED</name>
<feature type="transmembrane region" description="Helical" evidence="1">
    <location>
        <begin position="59"/>
        <end position="77"/>
    </location>
</feature>